<keyword evidence="2" id="KW-0378">Hydrolase</keyword>
<dbReference type="AlphaFoldDB" id="A0AAU7VK70"/>
<accession>A0AAU7VK70</accession>
<dbReference type="InterPro" id="IPR011055">
    <property type="entry name" value="Dup_hybrid_motif"/>
</dbReference>
<dbReference type="SUPFAM" id="SSF51261">
    <property type="entry name" value="Duplicated hybrid motif"/>
    <property type="match status" value="1"/>
</dbReference>
<dbReference type="Pfam" id="PF01551">
    <property type="entry name" value="Peptidase_M23"/>
    <property type="match status" value="1"/>
</dbReference>
<dbReference type="Gene3D" id="2.70.70.10">
    <property type="entry name" value="Glucose Permease (Domain IIA)"/>
    <property type="match status" value="1"/>
</dbReference>
<dbReference type="CDD" id="cd12797">
    <property type="entry name" value="M23_peptidase"/>
    <property type="match status" value="1"/>
</dbReference>
<dbReference type="InterPro" id="IPR016047">
    <property type="entry name" value="M23ase_b-sheet_dom"/>
</dbReference>
<reference evidence="2" key="2">
    <citation type="submission" date="2024-06" db="EMBL/GenBank/DDBJ databases">
        <authorList>
            <person name="Petrova K.O."/>
            <person name="Toshchakov S.V."/>
            <person name="Boltjanskaja Y.V."/>
            <person name="Kevbrin V."/>
        </authorList>
    </citation>
    <scope>NUCLEOTIDE SEQUENCE</scope>
    <source>
        <strain evidence="2">Z-910T</strain>
    </source>
</reference>
<proteinExistence type="predicted"/>
<dbReference type="GO" id="GO:0004222">
    <property type="term" value="F:metalloendopeptidase activity"/>
    <property type="evidence" value="ECO:0007669"/>
    <property type="project" value="TreeGrafter"/>
</dbReference>
<dbReference type="PANTHER" id="PTHR21666:SF270">
    <property type="entry name" value="MUREIN HYDROLASE ACTIVATOR ENVC"/>
    <property type="match status" value="1"/>
</dbReference>
<evidence type="ECO:0000313" key="2">
    <source>
        <dbReference type="EMBL" id="XBX74453.1"/>
    </source>
</evidence>
<protein>
    <submittedName>
        <fullName evidence="2">M23 family metallopeptidase</fullName>
        <ecNumber evidence="2">3.4.-.-</ecNumber>
    </submittedName>
</protein>
<feature type="domain" description="M23ase beta-sheet core" evidence="1">
    <location>
        <begin position="128"/>
        <end position="187"/>
    </location>
</feature>
<dbReference type="InterPro" id="IPR050570">
    <property type="entry name" value="Cell_wall_metabolism_enzyme"/>
</dbReference>
<dbReference type="EMBL" id="CP158367">
    <property type="protein sequence ID" value="XBX74453.1"/>
    <property type="molecule type" value="Genomic_DNA"/>
</dbReference>
<sequence length="229" mass="25930">MNELTNSIIVDFPLRGEWWACNTPANVIPSHGTDMLGQRYAYDFVMVDWVRKGRPFYHGSSLQYYTLGVTLKECYGWGREVYAHCDGRVITVKDVIIERNRVHLVRDLSIALKNAFLFNPAKHDIQTVVGNYVIIMCGEQIYALFAHLQTDSIEVVEGQYVKKGDILGRVGHSGNSTAPHLHFQLMDSADMSIAKGIPCAFSNYEIFDNGKWLSVKDGVPSNKDRLRLE</sequence>
<dbReference type="EC" id="3.4.-.-" evidence="2"/>
<dbReference type="RefSeq" id="WP_350343205.1">
    <property type="nucleotide sequence ID" value="NZ_CP158367.1"/>
</dbReference>
<dbReference type="PANTHER" id="PTHR21666">
    <property type="entry name" value="PEPTIDASE-RELATED"/>
    <property type="match status" value="1"/>
</dbReference>
<reference evidence="2" key="1">
    <citation type="journal article" date="2013" name="Extremophiles">
        <title>Proteinivorax tanatarense gen. nov., sp. nov., an anaerobic, haloalkaliphilic, proteolytic bacterium isolated from a decaying algal bloom, and proposal of Proteinivoraceae fam. nov.</title>
        <authorList>
            <person name="Kevbrin V."/>
            <person name="Boltyanskaya Y."/>
            <person name="Zhilina T."/>
            <person name="Kolganova T."/>
            <person name="Lavrentjeva E."/>
            <person name="Kuznetsov B."/>
        </authorList>
    </citation>
    <scope>NUCLEOTIDE SEQUENCE</scope>
    <source>
        <strain evidence="2">Z-910T</strain>
    </source>
</reference>
<organism evidence="2">
    <name type="scientific">Proteinivorax tanatarense</name>
    <dbReference type="NCBI Taxonomy" id="1260629"/>
    <lineage>
        <taxon>Bacteria</taxon>
        <taxon>Bacillati</taxon>
        <taxon>Bacillota</taxon>
        <taxon>Clostridia</taxon>
        <taxon>Eubacteriales</taxon>
        <taxon>Proteinivoracaceae</taxon>
        <taxon>Proteinivorax</taxon>
    </lineage>
</organism>
<evidence type="ECO:0000259" key="1">
    <source>
        <dbReference type="Pfam" id="PF01551"/>
    </source>
</evidence>
<name>A0AAU7VK70_9FIRM</name>
<gene>
    <name evidence="2" type="ORF">PRVXT_002495</name>
</gene>